<keyword evidence="5" id="KW-0934">Plastid</keyword>
<evidence type="ECO:0000256" key="8">
    <source>
        <dbReference type="ARBA" id="ARBA00022946"/>
    </source>
</evidence>
<evidence type="ECO:0000256" key="9">
    <source>
        <dbReference type="ARBA" id="ARBA00022989"/>
    </source>
</evidence>
<gene>
    <name evidence="15" type="ORF">QYE76_052255</name>
</gene>
<dbReference type="PRINTS" id="PR00926">
    <property type="entry name" value="MITOCARRIER"/>
</dbReference>
<reference evidence="15" key="1">
    <citation type="submission" date="2023-07" db="EMBL/GenBank/DDBJ databases">
        <title>A chromosome-level genome assembly of Lolium multiflorum.</title>
        <authorList>
            <person name="Chen Y."/>
            <person name="Copetti D."/>
            <person name="Kolliker R."/>
            <person name="Studer B."/>
        </authorList>
    </citation>
    <scope>NUCLEOTIDE SEQUENCE</scope>
    <source>
        <strain evidence="15">02402/16</strain>
        <tissue evidence="15">Leaf</tissue>
    </source>
</reference>
<feature type="transmembrane region" description="Helical" evidence="14">
    <location>
        <begin position="87"/>
        <end position="110"/>
    </location>
</feature>
<evidence type="ECO:0000256" key="6">
    <source>
        <dbReference type="ARBA" id="ARBA00022692"/>
    </source>
</evidence>
<dbReference type="PANTHER" id="PTHR24089">
    <property type="entry name" value="SOLUTE CARRIER FAMILY 25"/>
    <property type="match status" value="1"/>
</dbReference>
<evidence type="ECO:0000256" key="13">
    <source>
        <dbReference type="SAM" id="MobiDB-lite"/>
    </source>
</evidence>
<organism evidence="15 16">
    <name type="scientific">Lolium multiflorum</name>
    <name type="common">Italian ryegrass</name>
    <name type="synonym">Lolium perenne subsp. multiflorum</name>
    <dbReference type="NCBI Taxonomy" id="4521"/>
    <lineage>
        <taxon>Eukaryota</taxon>
        <taxon>Viridiplantae</taxon>
        <taxon>Streptophyta</taxon>
        <taxon>Embryophyta</taxon>
        <taxon>Tracheophyta</taxon>
        <taxon>Spermatophyta</taxon>
        <taxon>Magnoliopsida</taxon>
        <taxon>Liliopsida</taxon>
        <taxon>Poales</taxon>
        <taxon>Poaceae</taxon>
        <taxon>BOP clade</taxon>
        <taxon>Pooideae</taxon>
        <taxon>Poodae</taxon>
        <taxon>Poeae</taxon>
        <taxon>Poeae Chloroplast Group 2 (Poeae type)</taxon>
        <taxon>Loliodinae</taxon>
        <taxon>Loliinae</taxon>
        <taxon>Lolium</taxon>
    </lineage>
</organism>
<feature type="repeat" description="Solcar" evidence="11">
    <location>
        <begin position="209"/>
        <end position="292"/>
    </location>
</feature>
<evidence type="ECO:0000256" key="10">
    <source>
        <dbReference type="ARBA" id="ARBA00023136"/>
    </source>
</evidence>
<feature type="transmembrane region" description="Helical" evidence="14">
    <location>
        <begin position="264"/>
        <end position="283"/>
    </location>
</feature>
<keyword evidence="7" id="KW-0677">Repeat</keyword>
<evidence type="ECO:0000313" key="15">
    <source>
        <dbReference type="EMBL" id="KAK1664096.1"/>
    </source>
</evidence>
<protein>
    <submittedName>
        <fullName evidence="15">Uncharacterized protein</fullName>
    </submittedName>
</protein>
<dbReference type="EMBL" id="JAUUTY010000003">
    <property type="protein sequence ID" value="KAK1664096.1"/>
    <property type="molecule type" value="Genomic_DNA"/>
</dbReference>
<feature type="transmembrane region" description="Helical" evidence="14">
    <location>
        <begin position="303"/>
        <end position="322"/>
    </location>
</feature>
<feature type="region of interest" description="Disordered" evidence="13">
    <location>
        <begin position="1"/>
        <end position="21"/>
    </location>
</feature>
<evidence type="ECO:0000256" key="5">
    <source>
        <dbReference type="ARBA" id="ARBA00022640"/>
    </source>
</evidence>
<evidence type="ECO:0000256" key="11">
    <source>
        <dbReference type="PROSITE-ProRule" id="PRU00282"/>
    </source>
</evidence>
<comment type="subcellular location">
    <subcellularLocation>
        <location evidence="2">Membrane</location>
        <topology evidence="2">Multi-pass membrane protein</topology>
    </subcellularLocation>
    <subcellularLocation>
        <location evidence="1">Plastid</location>
        <location evidence="1">Chloroplast envelope</location>
    </subcellularLocation>
</comment>
<dbReference type="SUPFAM" id="SSF103506">
    <property type="entry name" value="Mitochondrial carrier"/>
    <property type="match status" value="1"/>
</dbReference>
<dbReference type="Proteomes" id="UP001231189">
    <property type="component" value="Unassembled WGS sequence"/>
</dbReference>
<dbReference type="InterPro" id="IPR002067">
    <property type="entry name" value="MCP"/>
</dbReference>
<evidence type="ECO:0000256" key="1">
    <source>
        <dbReference type="ARBA" id="ARBA00004119"/>
    </source>
</evidence>
<dbReference type="Pfam" id="PF00153">
    <property type="entry name" value="Mito_carr"/>
    <property type="match status" value="3"/>
</dbReference>
<keyword evidence="6 11" id="KW-0812">Transmembrane</keyword>
<sequence>MTHRRVEACDSWRPPPAPAQAPALLLRAGGPWGRSSSSPPGAFASLSVRDGGEAMAVKADEDREIAAEGSGKKGKVPPVAQLLKHPLALLALVPSSVALFAAGAGAGAVAKTVTAPLDRVKILMQACLLIPMPPLGSCCLTHSVRVAGEGTKKGIQFLEAMAEIGKEEGLKGYWKGNLPQVIRIIPYSAVQLFSYEVYKKIFRRKDGELSVFGRLAAGACAGMTSTLVTYPLDVLRLRLAVQSGHGTMSQVALNMLREEGLASFYGGLGPSLIGIAPYIAVNFCVFDLMKKSVPEKYKSRPETSLATALLSATFATLMCYPLDTVRRQMQMKGTPYNTIFDAIPGIVERDGLVGLYRGFVPNALKNLPNSSIKLTAFDTMKILISSGQKEMEKLMQESQEKTS</sequence>
<keyword evidence="4" id="KW-0150">Chloroplast</keyword>
<proteinExistence type="inferred from homology"/>
<dbReference type="InterPro" id="IPR023395">
    <property type="entry name" value="MCP_dom_sf"/>
</dbReference>
<comment type="similarity">
    <text evidence="12">Belongs to the mitochondrial carrier (TC 2.A.29) family.</text>
</comment>
<feature type="transmembrane region" description="Helical" evidence="14">
    <location>
        <begin position="122"/>
        <end position="144"/>
    </location>
</feature>
<feature type="repeat" description="Solcar" evidence="11">
    <location>
        <begin position="299"/>
        <end position="383"/>
    </location>
</feature>
<comment type="caution">
    <text evidence="15">The sequence shown here is derived from an EMBL/GenBank/DDBJ whole genome shotgun (WGS) entry which is preliminary data.</text>
</comment>
<dbReference type="AlphaFoldDB" id="A0AAD8STL4"/>
<dbReference type="GO" id="GO:0055085">
    <property type="term" value="P:transmembrane transport"/>
    <property type="evidence" value="ECO:0007669"/>
    <property type="project" value="InterPro"/>
</dbReference>
<feature type="repeat" description="Solcar" evidence="11">
    <location>
        <begin position="94"/>
        <end position="201"/>
    </location>
</feature>
<accession>A0AAD8STL4</accession>
<evidence type="ECO:0000256" key="4">
    <source>
        <dbReference type="ARBA" id="ARBA00022528"/>
    </source>
</evidence>
<name>A0AAD8STL4_LOLMU</name>
<dbReference type="GO" id="GO:0015711">
    <property type="term" value="P:organic anion transport"/>
    <property type="evidence" value="ECO:0007669"/>
    <property type="project" value="UniProtKB-ARBA"/>
</dbReference>
<dbReference type="PROSITE" id="PS50920">
    <property type="entry name" value="SOLCAR"/>
    <property type="match status" value="3"/>
</dbReference>
<keyword evidence="3 12" id="KW-0813">Transport</keyword>
<evidence type="ECO:0000256" key="14">
    <source>
        <dbReference type="SAM" id="Phobius"/>
    </source>
</evidence>
<dbReference type="GO" id="GO:0015748">
    <property type="term" value="P:organophosphate ester transport"/>
    <property type="evidence" value="ECO:0007669"/>
    <property type="project" value="UniProtKB-ARBA"/>
</dbReference>
<evidence type="ECO:0000256" key="2">
    <source>
        <dbReference type="ARBA" id="ARBA00004141"/>
    </source>
</evidence>
<keyword evidence="10 11" id="KW-0472">Membrane</keyword>
<evidence type="ECO:0000256" key="7">
    <source>
        <dbReference type="ARBA" id="ARBA00022737"/>
    </source>
</evidence>
<feature type="compositionally biased region" description="Basic and acidic residues" evidence="13">
    <location>
        <begin position="1"/>
        <end position="10"/>
    </location>
</feature>
<keyword evidence="9 14" id="KW-1133">Transmembrane helix</keyword>
<evidence type="ECO:0000256" key="3">
    <source>
        <dbReference type="ARBA" id="ARBA00022448"/>
    </source>
</evidence>
<evidence type="ECO:0000256" key="12">
    <source>
        <dbReference type="RuleBase" id="RU000488"/>
    </source>
</evidence>
<dbReference type="FunFam" id="1.50.40.10:FF:000042">
    <property type="entry name" value="Envelope ADP,ATP carrier protein"/>
    <property type="match status" value="1"/>
</dbReference>
<keyword evidence="16" id="KW-1185">Reference proteome</keyword>
<dbReference type="GO" id="GO:0009941">
    <property type="term" value="C:chloroplast envelope"/>
    <property type="evidence" value="ECO:0007669"/>
    <property type="project" value="UniProtKB-SubCell"/>
</dbReference>
<evidence type="ECO:0000313" key="16">
    <source>
        <dbReference type="Proteomes" id="UP001231189"/>
    </source>
</evidence>
<dbReference type="InterPro" id="IPR018108">
    <property type="entry name" value="MCP_transmembrane"/>
</dbReference>
<keyword evidence="8" id="KW-0809">Transit peptide</keyword>
<dbReference type="Gene3D" id="1.50.40.10">
    <property type="entry name" value="Mitochondrial carrier domain"/>
    <property type="match status" value="1"/>
</dbReference>
<dbReference type="GO" id="GO:0016020">
    <property type="term" value="C:membrane"/>
    <property type="evidence" value="ECO:0007669"/>
    <property type="project" value="UniProtKB-SubCell"/>
</dbReference>